<sequence>MNTNKSTSKKTESSSVKKLNQKIKDYKMGSYVYSNQNPNEEGIKKRNLLTYLTRTFFMFVSALLFSFGVIVFLQRSETIPSGLSGVPMLITLVFKQTEPYFALMYLGINIPLFCAFATKIKKTFILHTLEFMIFQIIINFALSFEFNGSNSSAADWLIKVFNVAPGWSRDIMISEQTYENPTTWPILVNGAIGSIFVGASISLAWKFGGSTGGTDIVAYYFSTKKQKSVGSILSAIALMTSITFLLIFAFAKPHNNAVAVQIVEGSKVYTPTKFKVIVGMREVTSFLYIAVVNLLVGLLYPKYKKVEIQISCSSNSEIVLNYFKDIQYWHAFSIEKSISGFSNEEVIKIKTTMLYLEARNIIKDIRNICPSVWISVKPVHQIIGKFNTQYVDES</sequence>
<reference evidence="7 8" key="1">
    <citation type="submission" date="2019-01" db="EMBL/GenBank/DDBJ databases">
        <authorList>
            <consortium name="Pathogen Informatics"/>
        </authorList>
    </citation>
    <scope>NUCLEOTIDE SEQUENCE [LARGE SCALE GENOMIC DNA]</scope>
    <source>
        <strain evidence="7 8">NCTC10122</strain>
    </source>
</reference>
<comment type="subcellular location">
    <subcellularLocation>
        <location evidence="1">Cell membrane</location>
        <topology evidence="1">Multi-pass membrane protein</topology>
    </subcellularLocation>
</comment>
<keyword evidence="4 6" id="KW-1133">Transmembrane helix</keyword>
<dbReference type="Pfam" id="PF02588">
    <property type="entry name" value="YitT_membrane"/>
    <property type="match status" value="1"/>
</dbReference>
<feature type="transmembrane region" description="Helical" evidence="6">
    <location>
        <begin position="186"/>
        <end position="208"/>
    </location>
</feature>
<evidence type="ECO:0000256" key="1">
    <source>
        <dbReference type="ARBA" id="ARBA00004651"/>
    </source>
</evidence>
<dbReference type="PANTHER" id="PTHR33545">
    <property type="entry name" value="UPF0750 MEMBRANE PROTEIN YITT-RELATED"/>
    <property type="match status" value="1"/>
</dbReference>
<dbReference type="AlphaFoldDB" id="A0A449A9N3"/>
<feature type="transmembrane region" description="Helical" evidence="6">
    <location>
        <begin position="100"/>
        <end position="117"/>
    </location>
</feature>
<evidence type="ECO:0000256" key="4">
    <source>
        <dbReference type="ARBA" id="ARBA00022989"/>
    </source>
</evidence>
<feature type="transmembrane region" description="Helical" evidence="6">
    <location>
        <begin position="124"/>
        <end position="142"/>
    </location>
</feature>
<evidence type="ECO:0000256" key="5">
    <source>
        <dbReference type="ARBA" id="ARBA00023136"/>
    </source>
</evidence>
<dbReference type="PANTHER" id="PTHR33545:SF5">
    <property type="entry name" value="UPF0750 MEMBRANE PROTEIN YITT"/>
    <property type="match status" value="1"/>
</dbReference>
<feature type="transmembrane region" description="Helical" evidence="6">
    <location>
        <begin position="283"/>
        <end position="300"/>
    </location>
</feature>
<evidence type="ECO:0000256" key="6">
    <source>
        <dbReference type="SAM" id="Phobius"/>
    </source>
</evidence>
<organism evidence="7 8">
    <name type="scientific">Mycoplasmopsis bovigenitalium</name>
    <dbReference type="NCBI Taxonomy" id="2112"/>
    <lineage>
        <taxon>Bacteria</taxon>
        <taxon>Bacillati</taxon>
        <taxon>Mycoplasmatota</taxon>
        <taxon>Mycoplasmoidales</taxon>
        <taxon>Metamycoplasmataceae</taxon>
        <taxon>Mycoplasmopsis</taxon>
    </lineage>
</organism>
<proteinExistence type="predicted"/>
<name>A0A449A9N3_9BACT</name>
<evidence type="ECO:0000313" key="8">
    <source>
        <dbReference type="Proteomes" id="UP000290942"/>
    </source>
</evidence>
<feature type="transmembrane region" description="Helical" evidence="6">
    <location>
        <begin position="51"/>
        <end position="73"/>
    </location>
</feature>
<keyword evidence="5 6" id="KW-0472">Membrane</keyword>
<protein>
    <submittedName>
        <fullName evidence="7">Uncharacterized BCR, YitT family COG1284</fullName>
    </submittedName>
</protein>
<evidence type="ECO:0000256" key="3">
    <source>
        <dbReference type="ARBA" id="ARBA00022692"/>
    </source>
</evidence>
<dbReference type="InterPro" id="IPR051461">
    <property type="entry name" value="UPF0750_membrane"/>
</dbReference>
<keyword evidence="3 6" id="KW-0812">Transmembrane</keyword>
<dbReference type="EMBL" id="LR214970">
    <property type="protein sequence ID" value="VEU60983.1"/>
    <property type="molecule type" value="Genomic_DNA"/>
</dbReference>
<dbReference type="RefSeq" id="WP_129687828.1">
    <property type="nucleotide sequence ID" value="NZ_LR214970.1"/>
</dbReference>
<accession>A0A449A9N3</accession>
<gene>
    <name evidence="7" type="ORF">NCTC10122_00579</name>
</gene>
<dbReference type="GO" id="GO:0005886">
    <property type="term" value="C:plasma membrane"/>
    <property type="evidence" value="ECO:0007669"/>
    <property type="project" value="UniProtKB-SubCell"/>
</dbReference>
<keyword evidence="2" id="KW-1003">Cell membrane</keyword>
<evidence type="ECO:0000256" key="2">
    <source>
        <dbReference type="ARBA" id="ARBA00022475"/>
    </source>
</evidence>
<dbReference type="Proteomes" id="UP000290942">
    <property type="component" value="Chromosome"/>
</dbReference>
<dbReference type="InterPro" id="IPR003740">
    <property type="entry name" value="YitT"/>
</dbReference>
<evidence type="ECO:0000313" key="7">
    <source>
        <dbReference type="EMBL" id="VEU60983.1"/>
    </source>
</evidence>
<feature type="transmembrane region" description="Helical" evidence="6">
    <location>
        <begin position="229"/>
        <end position="251"/>
    </location>
</feature>